<dbReference type="Proteomes" id="UP000784294">
    <property type="component" value="Unassembled WGS sequence"/>
</dbReference>
<protein>
    <submittedName>
        <fullName evidence="2">Uncharacterized protein</fullName>
    </submittedName>
</protein>
<name>A0A3S4ZNE2_9PLAT</name>
<evidence type="ECO:0000313" key="2">
    <source>
        <dbReference type="EMBL" id="VEL15864.1"/>
    </source>
</evidence>
<reference evidence="2" key="1">
    <citation type="submission" date="2018-11" db="EMBL/GenBank/DDBJ databases">
        <authorList>
            <consortium name="Pathogen Informatics"/>
        </authorList>
    </citation>
    <scope>NUCLEOTIDE SEQUENCE</scope>
</reference>
<evidence type="ECO:0000313" key="3">
    <source>
        <dbReference type="Proteomes" id="UP000784294"/>
    </source>
</evidence>
<proteinExistence type="predicted"/>
<evidence type="ECO:0000256" key="1">
    <source>
        <dbReference type="SAM" id="MobiDB-lite"/>
    </source>
</evidence>
<dbReference type="AlphaFoldDB" id="A0A3S4ZNE2"/>
<sequence>MCLNFCFPAVQGYSKQFLFSDRPVHTGESMQADKRTNRQDQQSQQIPDGAGQAGWANTCASCQTPGSDIRDGCIKRMSAAIRLHELTCFVADL</sequence>
<dbReference type="EMBL" id="CAAALY010026233">
    <property type="protein sequence ID" value="VEL15864.1"/>
    <property type="molecule type" value="Genomic_DNA"/>
</dbReference>
<feature type="region of interest" description="Disordered" evidence="1">
    <location>
        <begin position="25"/>
        <end position="54"/>
    </location>
</feature>
<comment type="caution">
    <text evidence="2">The sequence shown here is derived from an EMBL/GenBank/DDBJ whole genome shotgun (WGS) entry which is preliminary data.</text>
</comment>
<gene>
    <name evidence="2" type="ORF">PXEA_LOCUS9304</name>
</gene>
<organism evidence="2 3">
    <name type="scientific">Protopolystoma xenopodis</name>
    <dbReference type="NCBI Taxonomy" id="117903"/>
    <lineage>
        <taxon>Eukaryota</taxon>
        <taxon>Metazoa</taxon>
        <taxon>Spiralia</taxon>
        <taxon>Lophotrochozoa</taxon>
        <taxon>Platyhelminthes</taxon>
        <taxon>Monogenea</taxon>
        <taxon>Polyopisthocotylea</taxon>
        <taxon>Polystomatidea</taxon>
        <taxon>Polystomatidae</taxon>
        <taxon>Protopolystoma</taxon>
    </lineage>
</organism>
<keyword evidence="3" id="KW-1185">Reference proteome</keyword>
<accession>A0A3S4ZNE2</accession>